<dbReference type="PANTHER" id="PTHR43827">
    <property type="entry name" value="2,5-DIKETO-D-GLUCONIC ACID REDUCTASE"/>
    <property type="match status" value="1"/>
</dbReference>
<reference evidence="6 7" key="1">
    <citation type="submission" date="2020-11" db="EMBL/GenBank/DDBJ databases">
        <title>Streptomyces spirodelae sp. nov., isolated from duckweed.</title>
        <authorList>
            <person name="Saimee Y."/>
            <person name="Duangmal K."/>
        </authorList>
    </citation>
    <scope>NUCLEOTIDE SEQUENCE [LARGE SCALE GENOMIC DNA]</scope>
    <source>
        <strain evidence="6 7">S16-07</strain>
    </source>
</reference>
<keyword evidence="2" id="KW-0521">NADP</keyword>
<evidence type="ECO:0000256" key="1">
    <source>
        <dbReference type="ARBA" id="ARBA00007905"/>
    </source>
</evidence>
<comment type="caution">
    <text evidence="6">The sequence shown here is derived from an EMBL/GenBank/DDBJ whole genome shotgun (WGS) entry which is preliminary data.</text>
</comment>
<feature type="domain" description="NADP-dependent oxidoreductase" evidence="5">
    <location>
        <begin position="48"/>
        <end position="292"/>
    </location>
</feature>
<organism evidence="6 7">
    <name type="scientific">Streptomyces oryzae</name>
    <dbReference type="NCBI Taxonomy" id="1434886"/>
    <lineage>
        <taxon>Bacteria</taxon>
        <taxon>Bacillati</taxon>
        <taxon>Actinomycetota</taxon>
        <taxon>Actinomycetes</taxon>
        <taxon>Kitasatosporales</taxon>
        <taxon>Streptomycetaceae</taxon>
        <taxon>Streptomyces</taxon>
    </lineage>
</organism>
<protein>
    <submittedName>
        <fullName evidence="6">Aldo/keto reductase</fullName>
    </submittedName>
</protein>
<feature type="region of interest" description="Disordered" evidence="4">
    <location>
        <begin position="1"/>
        <end position="40"/>
    </location>
</feature>
<dbReference type="PANTHER" id="PTHR43827:SF3">
    <property type="entry name" value="NADP-DEPENDENT OXIDOREDUCTASE DOMAIN-CONTAINING PROTEIN"/>
    <property type="match status" value="1"/>
</dbReference>
<dbReference type="InterPro" id="IPR023210">
    <property type="entry name" value="NADP_OxRdtase_dom"/>
</dbReference>
<evidence type="ECO:0000256" key="2">
    <source>
        <dbReference type="ARBA" id="ARBA00022857"/>
    </source>
</evidence>
<evidence type="ECO:0000256" key="3">
    <source>
        <dbReference type="ARBA" id="ARBA00023002"/>
    </source>
</evidence>
<keyword evidence="3" id="KW-0560">Oxidoreductase</keyword>
<dbReference type="InterPro" id="IPR020471">
    <property type="entry name" value="AKR"/>
</dbReference>
<dbReference type="PROSITE" id="PS00062">
    <property type="entry name" value="ALDOKETO_REDUCTASE_2"/>
    <property type="match status" value="1"/>
</dbReference>
<evidence type="ECO:0000259" key="5">
    <source>
        <dbReference type="Pfam" id="PF00248"/>
    </source>
</evidence>
<evidence type="ECO:0000256" key="4">
    <source>
        <dbReference type="SAM" id="MobiDB-lite"/>
    </source>
</evidence>
<evidence type="ECO:0000313" key="7">
    <source>
        <dbReference type="Proteomes" id="UP001519064"/>
    </source>
</evidence>
<sequence>MSGPDRCAQGRTNAEEEAPRTQNDEVRTHRVSNVPTTTLNNGVTMPQLGFGVWQVPADEAATAVTTALESGYRSIDTAAAYANEEGVGRAIAQSGLPRDELFITTKLWNSDQGYDTALRAFDASLAKLGLDFVDLYLIHWPMPDIDKYEDSWRAFEKIYADGRARAIGVSNFQPTHLNRLIQLGGTVPAVNQIELHPRLQQSVPRAFHADHGIATEAWSPLGQGGDLLSDPTLGEIAGSHGKTVAQVVLRWHLQLGNVVIPKSVTPSRVRENIDVFDFELSGEDMARIAELNADVRIGPDPDTMNWLGD</sequence>
<evidence type="ECO:0000313" key="6">
    <source>
        <dbReference type="EMBL" id="MBO8193757.1"/>
    </source>
</evidence>
<keyword evidence="7" id="KW-1185">Reference proteome</keyword>
<dbReference type="PIRSF" id="PIRSF000097">
    <property type="entry name" value="AKR"/>
    <property type="match status" value="1"/>
</dbReference>
<dbReference type="InterPro" id="IPR018170">
    <property type="entry name" value="Aldo/ket_reductase_CS"/>
</dbReference>
<comment type="similarity">
    <text evidence="1">Belongs to the aldo/keto reductase family.</text>
</comment>
<dbReference type="InterPro" id="IPR036812">
    <property type="entry name" value="NAD(P)_OxRdtase_dom_sf"/>
</dbReference>
<feature type="compositionally biased region" description="Basic and acidic residues" evidence="4">
    <location>
        <begin position="13"/>
        <end position="28"/>
    </location>
</feature>
<dbReference type="PROSITE" id="PS00798">
    <property type="entry name" value="ALDOKETO_REDUCTASE_1"/>
    <property type="match status" value="1"/>
</dbReference>
<dbReference type="EMBL" id="JADKMA010000094">
    <property type="protein sequence ID" value="MBO8193757.1"/>
    <property type="molecule type" value="Genomic_DNA"/>
</dbReference>
<name>A0ABS3XED8_9ACTN</name>
<gene>
    <name evidence="6" type="ORF">ITI46_19130</name>
</gene>
<feature type="compositionally biased region" description="Polar residues" evidence="4">
    <location>
        <begin position="31"/>
        <end position="40"/>
    </location>
</feature>
<dbReference type="Proteomes" id="UP001519064">
    <property type="component" value="Unassembled WGS sequence"/>
</dbReference>
<dbReference type="Gene3D" id="3.20.20.100">
    <property type="entry name" value="NADP-dependent oxidoreductase domain"/>
    <property type="match status" value="1"/>
</dbReference>
<dbReference type="Pfam" id="PF00248">
    <property type="entry name" value="Aldo_ket_red"/>
    <property type="match status" value="1"/>
</dbReference>
<accession>A0ABS3XED8</accession>
<dbReference type="SUPFAM" id="SSF51430">
    <property type="entry name" value="NAD(P)-linked oxidoreductase"/>
    <property type="match status" value="1"/>
</dbReference>
<proteinExistence type="inferred from homology"/>
<dbReference type="PRINTS" id="PR00069">
    <property type="entry name" value="ALDKETRDTASE"/>
</dbReference>